<sequence length="460" mass="50215">MPLDASQHSSSTEHVQIFEASTLYGLACLHAGIIHGTFDREGPALRRILLTSNNAAVPETTAEMSENPDFERLTAVFDEVVSFNETLAPLHPGHWRPTPEEAPVWERAFRALWGLGNAPVELIMESIQVPPAWSLGWVFSQAPITVYADGLMSYGPTRIKLDAEVGSRIERVVTLPLIPGLEPLLLNEFGVDHEEFPVDTCREVLSGLGADVPLEVPEDRPVTVLLGQYLSPLGLISAEDEARLHADMAQHAIDLGARTLVFKPHPTAPSELTGPLLERAAHLGVEVHVCTAPVLAETLFARLDVERVVGCFSTGLLTASTLFSIPAARVGTGELMTRLKPLANSNRIPLLLVDALVPGPDNLEPTSIERTADLLVTLGHVMQPEVLVHRRPEAVRVLAGELTDRERALFPPARLAELALPGGTHTLRTRALPIVRRVARRVYATERRLEQRLGSNIRPS</sequence>
<evidence type="ECO:0000313" key="1">
    <source>
        <dbReference type="EMBL" id="TQL62433.1"/>
    </source>
</evidence>
<keyword evidence="2" id="KW-1185">Reference proteome</keyword>
<proteinExistence type="predicted"/>
<reference evidence="1 2" key="1">
    <citation type="submission" date="2019-06" db="EMBL/GenBank/DDBJ databases">
        <title>Sequencing the genomes of 1000 actinobacteria strains.</title>
        <authorList>
            <person name="Klenk H.-P."/>
        </authorList>
    </citation>
    <scope>NUCLEOTIDE SEQUENCE [LARGE SCALE GENOMIC DNA]</scope>
    <source>
        <strain evidence="1 2">DSM 8251</strain>
    </source>
</reference>
<protein>
    <submittedName>
        <fullName evidence="1">Uncharacterized protein</fullName>
    </submittedName>
</protein>
<accession>A0A542ZPZ2</accession>
<comment type="caution">
    <text evidence="1">The sequence shown here is derived from an EMBL/GenBank/DDBJ whole genome shotgun (WGS) entry which is preliminary data.</text>
</comment>
<dbReference type="RefSeq" id="WP_142092284.1">
    <property type="nucleotide sequence ID" value="NZ_BAAAMD010000003.1"/>
</dbReference>
<evidence type="ECO:0000313" key="2">
    <source>
        <dbReference type="Proteomes" id="UP000316196"/>
    </source>
</evidence>
<gene>
    <name evidence="1" type="ORF">FB460_0208</name>
</gene>
<dbReference type="OrthoDB" id="3723482at2"/>
<dbReference type="EMBL" id="VFOR01000001">
    <property type="protein sequence ID" value="TQL62433.1"/>
    <property type="molecule type" value="Genomic_DNA"/>
</dbReference>
<organism evidence="1 2">
    <name type="scientific">Propioniferax innocua</name>
    <dbReference type="NCBI Taxonomy" id="1753"/>
    <lineage>
        <taxon>Bacteria</taxon>
        <taxon>Bacillati</taxon>
        <taxon>Actinomycetota</taxon>
        <taxon>Actinomycetes</taxon>
        <taxon>Propionibacteriales</taxon>
        <taxon>Propionibacteriaceae</taxon>
        <taxon>Propioniferax</taxon>
    </lineage>
</organism>
<dbReference type="AlphaFoldDB" id="A0A542ZPZ2"/>
<name>A0A542ZPZ2_9ACTN</name>
<dbReference type="InterPro" id="IPR010866">
    <property type="entry name" value="A-2_8-polyST"/>
</dbReference>
<dbReference type="Pfam" id="PF07388">
    <property type="entry name" value="A-2_8-polyST"/>
    <property type="match status" value="1"/>
</dbReference>
<dbReference type="Proteomes" id="UP000316196">
    <property type="component" value="Unassembled WGS sequence"/>
</dbReference>